<comment type="function">
    <text evidence="6">Catalyzes the formation of acetyl phosphate from acetate and ATP. Can also catalyze the reverse reaction.</text>
</comment>
<keyword evidence="5 6" id="KW-0067">ATP-binding</keyword>
<dbReference type="EMBL" id="JBHTHZ010000014">
    <property type="protein sequence ID" value="MFD0795583.1"/>
    <property type="molecule type" value="Genomic_DNA"/>
</dbReference>
<dbReference type="NCBIfam" id="TIGR00016">
    <property type="entry name" value="ackA"/>
    <property type="match status" value="1"/>
</dbReference>
<evidence type="ECO:0000256" key="4">
    <source>
        <dbReference type="ARBA" id="ARBA00022777"/>
    </source>
</evidence>
<comment type="subunit">
    <text evidence="6">Homodimer.</text>
</comment>
<dbReference type="Proteomes" id="UP001597010">
    <property type="component" value="Unassembled WGS sequence"/>
</dbReference>
<feature type="binding site" evidence="6">
    <location>
        <position position="385"/>
    </location>
    <ligand>
        <name>Mg(2+)</name>
        <dbReference type="ChEBI" id="CHEBI:18420"/>
    </ligand>
</feature>
<feature type="binding site" evidence="6">
    <location>
        <position position="14"/>
    </location>
    <ligand>
        <name>ATP</name>
        <dbReference type="ChEBI" id="CHEBI:30616"/>
    </ligand>
</feature>
<evidence type="ECO:0000313" key="9">
    <source>
        <dbReference type="Proteomes" id="UP001597010"/>
    </source>
</evidence>
<dbReference type="PIRSF" id="PIRSF000722">
    <property type="entry name" value="Acetate_prop_kin"/>
    <property type="match status" value="1"/>
</dbReference>
<keyword evidence="4 6" id="KW-0418">Kinase</keyword>
<keyword evidence="3 6" id="KW-0547">Nucleotide-binding</keyword>
<protein>
    <recommendedName>
        <fullName evidence="6">Acetate kinase</fullName>
        <ecNumber evidence="6">2.7.2.1</ecNumber>
    </recommendedName>
    <alternativeName>
        <fullName evidence="6">Acetokinase</fullName>
    </alternativeName>
</protein>
<feature type="active site" description="Proton donor/acceptor" evidence="6">
    <location>
        <position position="151"/>
    </location>
</feature>
<dbReference type="PANTHER" id="PTHR21060">
    <property type="entry name" value="ACETATE KINASE"/>
    <property type="match status" value="1"/>
</dbReference>
<sequence>MYIFVINSGSSSLKYQLFNWPSPSPVCTGLVDRIGLENAQITHKTFIGGREQVITETDDIADHDAALQAVNRLLTDSQNGVLTDTGEVQLVGHRIVHGGEYFVDTTVITPEVKEKLKLTFQLAPLHNPSAYRGIEVAENVFGNATHIGVFDTAFFQTLPEKAFRYAIPKSYYNQQNIRVYGFHGTSHKYVSELAYQYLGHTDAKLITVHLGNGCSMSAINNGKAIDTSMGFGPLDGLIMGTRSGSIDPTVIFYLVNQLGYDEAQVSNLLNKKSGMLGLTGFSDMRDITKAIEAGNEDAKLAYEMYAYRIKKYIGAYTAALNGLDALVFTAGVGENDALIRQMVCLDMDYCGIMLNTETNAVREKDTRDVSLPQSKVRILVVPTNEELEIARQCAGCYNKQA</sequence>
<comment type="caution">
    <text evidence="8">The sequence shown here is derived from an EMBL/GenBank/DDBJ whole genome shotgun (WGS) entry which is preliminary data.</text>
</comment>
<keyword evidence="2 6" id="KW-0808">Transferase</keyword>
<proteinExistence type="inferred from homology"/>
<evidence type="ECO:0000256" key="7">
    <source>
        <dbReference type="RuleBase" id="RU003835"/>
    </source>
</evidence>
<dbReference type="InterPro" id="IPR043129">
    <property type="entry name" value="ATPase_NBD"/>
</dbReference>
<dbReference type="SUPFAM" id="SSF53067">
    <property type="entry name" value="Actin-like ATPase domain"/>
    <property type="match status" value="2"/>
</dbReference>
<dbReference type="PROSITE" id="PS01076">
    <property type="entry name" value="ACETATE_KINASE_2"/>
    <property type="match status" value="1"/>
</dbReference>
<feature type="binding site" evidence="6">
    <location>
        <position position="94"/>
    </location>
    <ligand>
        <name>substrate</name>
    </ligand>
</feature>
<feature type="binding site" evidence="6">
    <location>
        <begin position="331"/>
        <end position="335"/>
    </location>
    <ligand>
        <name>ATP</name>
        <dbReference type="ChEBI" id="CHEBI:30616"/>
    </ligand>
</feature>
<dbReference type="HAMAP" id="MF_00020">
    <property type="entry name" value="Acetate_kinase"/>
    <property type="match status" value="1"/>
</dbReference>
<dbReference type="CDD" id="cd24010">
    <property type="entry name" value="ASKHA_NBD_AcK_PK"/>
    <property type="match status" value="1"/>
</dbReference>
<dbReference type="InterPro" id="IPR000890">
    <property type="entry name" value="Aliphatic_acid_kin_short-chain"/>
</dbReference>
<evidence type="ECO:0000256" key="1">
    <source>
        <dbReference type="ARBA" id="ARBA00008748"/>
    </source>
</evidence>
<keyword evidence="9" id="KW-1185">Reference proteome</keyword>
<reference evidence="9" key="1">
    <citation type="journal article" date="2019" name="Int. J. Syst. Evol. Microbiol.">
        <title>The Global Catalogue of Microorganisms (GCM) 10K type strain sequencing project: providing services to taxonomists for standard genome sequencing and annotation.</title>
        <authorList>
            <consortium name="The Broad Institute Genomics Platform"/>
            <consortium name="The Broad Institute Genome Sequencing Center for Infectious Disease"/>
            <person name="Wu L."/>
            <person name="Ma J."/>
        </authorList>
    </citation>
    <scope>NUCLEOTIDE SEQUENCE [LARGE SCALE GENOMIC DNA]</scope>
    <source>
        <strain evidence="9">CCUG 61484</strain>
    </source>
</reference>
<dbReference type="InterPro" id="IPR004372">
    <property type="entry name" value="Ac/propionate_kinase"/>
</dbReference>
<feature type="binding site" evidence="6">
    <location>
        <position position="7"/>
    </location>
    <ligand>
        <name>Mg(2+)</name>
        <dbReference type="ChEBI" id="CHEBI:18420"/>
    </ligand>
</feature>
<dbReference type="GO" id="GO:0016301">
    <property type="term" value="F:kinase activity"/>
    <property type="evidence" value="ECO:0007669"/>
    <property type="project" value="UniProtKB-KW"/>
</dbReference>
<dbReference type="Gene3D" id="3.30.420.40">
    <property type="match status" value="2"/>
</dbReference>
<dbReference type="EC" id="2.7.2.1" evidence="6"/>
<dbReference type="PANTHER" id="PTHR21060:SF15">
    <property type="entry name" value="ACETATE KINASE-RELATED"/>
    <property type="match status" value="1"/>
</dbReference>
<feature type="binding site" evidence="6">
    <location>
        <begin position="209"/>
        <end position="213"/>
    </location>
    <ligand>
        <name>ATP</name>
        <dbReference type="ChEBI" id="CHEBI:30616"/>
    </ligand>
</feature>
<keyword evidence="6" id="KW-0963">Cytoplasm</keyword>
<comment type="similarity">
    <text evidence="1 6 7">Belongs to the acetokinase family.</text>
</comment>
<gene>
    <name evidence="6" type="primary">ackA</name>
    <name evidence="8" type="ORF">ACFQZX_18320</name>
</gene>
<dbReference type="InterPro" id="IPR023865">
    <property type="entry name" value="Aliphatic_acid_kinase_CS"/>
</dbReference>
<dbReference type="Pfam" id="PF00871">
    <property type="entry name" value="Acetate_kinase"/>
    <property type="match status" value="1"/>
</dbReference>
<keyword evidence="6" id="KW-0479">Metal-binding</keyword>
<accession>A0ABW3AYF5</accession>
<comment type="pathway">
    <text evidence="6">Metabolic intermediate biosynthesis; acetyl-CoA biosynthesis; acetyl-CoA from acetate: step 1/2.</text>
</comment>
<feature type="binding site" evidence="6">
    <location>
        <begin position="283"/>
        <end position="285"/>
    </location>
    <ligand>
        <name>ATP</name>
        <dbReference type="ChEBI" id="CHEBI:30616"/>
    </ligand>
</feature>
<name>A0ABW3AYF5_9SPHI</name>
<comment type="cofactor">
    <cofactor evidence="6">
        <name>Mg(2+)</name>
        <dbReference type="ChEBI" id="CHEBI:18420"/>
    </cofactor>
    <cofactor evidence="6">
        <name>Mn(2+)</name>
        <dbReference type="ChEBI" id="CHEBI:29035"/>
    </cofactor>
    <text evidence="6">Mg(2+). Can also accept Mn(2+).</text>
</comment>
<feature type="site" description="Transition state stabilizer" evidence="6">
    <location>
        <position position="183"/>
    </location>
</feature>
<evidence type="ECO:0000256" key="6">
    <source>
        <dbReference type="HAMAP-Rule" id="MF_00020"/>
    </source>
</evidence>
<evidence type="ECO:0000256" key="3">
    <source>
        <dbReference type="ARBA" id="ARBA00022741"/>
    </source>
</evidence>
<evidence type="ECO:0000313" key="8">
    <source>
        <dbReference type="EMBL" id="MFD0795583.1"/>
    </source>
</evidence>
<evidence type="ECO:0000256" key="5">
    <source>
        <dbReference type="ARBA" id="ARBA00022840"/>
    </source>
</evidence>
<dbReference type="PRINTS" id="PR00471">
    <property type="entry name" value="ACETATEKNASE"/>
</dbReference>
<keyword evidence="6" id="KW-0460">Magnesium</keyword>
<comment type="subcellular location">
    <subcellularLocation>
        <location evidence="6">Cytoplasm</location>
    </subcellularLocation>
</comment>
<dbReference type="RefSeq" id="WP_377118119.1">
    <property type="nucleotide sequence ID" value="NZ_JBHTHZ010000014.1"/>
</dbReference>
<evidence type="ECO:0000256" key="2">
    <source>
        <dbReference type="ARBA" id="ARBA00022679"/>
    </source>
</evidence>
<comment type="catalytic activity">
    <reaction evidence="6">
        <text>acetate + ATP = acetyl phosphate + ADP</text>
        <dbReference type="Rhea" id="RHEA:11352"/>
        <dbReference type="ChEBI" id="CHEBI:22191"/>
        <dbReference type="ChEBI" id="CHEBI:30089"/>
        <dbReference type="ChEBI" id="CHEBI:30616"/>
        <dbReference type="ChEBI" id="CHEBI:456216"/>
        <dbReference type="EC" id="2.7.2.1"/>
    </reaction>
</comment>
<feature type="site" description="Transition state stabilizer" evidence="6">
    <location>
        <position position="242"/>
    </location>
</feature>
<organism evidence="8 9">
    <name type="scientific">Mucilaginibacter litoreus</name>
    <dbReference type="NCBI Taxonomy" id="1048221"/>
    <lineage>
        <taxon>Bacteria</taxon>
        <taxon>Pseudomonadati</taxon>
        <taxon>Bacteroidota</taxon>
        <taxon>Sphingobacteriia</taxon>
        <taxon>Sphingobacteriales</taxon>
        <taxon>Sphingobacteriaceae</taxon>
        <taxon>Mucilaginibacter</taxon>
    </lineage>
</organism>